<sequence>MISPSLFLMTLLSNNPSILKNMFDVNYLRTLEKNKLVLNYENKRYKMEHYKERVLNSNSRNKRANYYLNNYNISKRQF</sequence>
<organism evidence="1">
    <name type="scientific">viral metagenome</name>
    <dbReference type="NCBI Taxonomy" id="1070528"/>
    <lineage>
        <taxon>unclassified sequences</taxon>
        <taxon>metagenomes</taxon>
        <taxon>organismal metagenomes</taxon>
    </lineage>
</organism>
<protein>
    <submittedName>
        <fullName evidence="1">Uncharacterized protein</fullName>
    </submittedName>
</protein>
<dbReference type="AlphaFoldDB" id="A0A6C0DWY1"/>
<accession>A0A6C0DWY1</accession>
<evidence type="ECO:0000313" key="1">
    <source>
        <dbReference type="EMBL" id="QHT20931.1"/>
    </source>
</evidence>
<reference evidence="1" key="1">
    <citation type="journal article" date="2020" name="Nature">
        <title>Giant virus diversity and host interactions through global metagenomics.</title>
        <authorList>
            <person name="Schulz F."/>
            <person name="Roux S."/>
            <person name="Paez-Espino D."/>
            <person name="Jungbluth S."/>
            <person name="Walsh D.A."/>
            <person name="Denef V.J."/>
            <person name="McMahon K.D."/>
            <person name="Konstantinidis K.T."/>
            <person name="Eloe-Fadrosh E.A."/>
            <person name="Kyrpides N.C."/>
            <person name="Woyke T."/>
        </authorList>
    </citation>
    <scope>NUCLEOTIDE SEQUENCE</scope>
    <source>
        <strain evidence="1">GVMAG-M-3300023174-75</strain>
    </source>
</reference>
<name>A0A6C0DWY1_9ZZZZ</name>
<dbReference type="EMBL" id="MN739684">
    <property type="protein sequence ID" value="QHT20931.1"/>
    <property type="molecule type" value="Genomic_DNA"/>
</dbReference>
<proteinExistence type="predicted"/>